<keyword evidence="1" id="KW-0560">Oxidoreductase</keyword>
<evidence type="ECO:0000256" key="1">
    <source>
        <dbReference type="ARBA" id="ARBA00023002"/>
    </source>
</evidence>
<dbReference type="Proteomes" id="UP000502508">
    <property type="component" value="Chromosome"/>
</dbReference>
<evidence type="ECO:0000313" key="2">
    <source>
        <dbReference type="EMBL" id="BCB78330.1"/>
    </source>
</evidence>
<reference evidence="2 3" key="2">
    <citation type="submission" date="2020-03" db="EMBL/GenBank/DDBJ databases">
        <authorList>
            <person name="Ichikawa N."/>
            <person name="Kimura A."/>
            <person name="Kitahashi Y."/>
            <person name="Uohara A."/>
        </authorList>
    </citation>
    <scope>NUCLEOTIDE SEQUENCE [LARGE SCALE GENOMIC DNA]</scope>
    <source>
        <strain evidence="2 3">NBRC 107702</strain>
    </source>
</reference>
<proteinExistence type="predicted"/>
<dbReference type="KEGG" id="pfla:Pflav_047400"/>
<dbReference type="SUPFAM" id="SSF51735">
    <property type="entry name" value="NAD(P)-binding Rossmann-fold domains"/>
    <property type="match status" value="1"/>
</dbReference>
<gene>
    <name evidence="2" type="ORF">Pflav_047400</name>
</gene>
<dbReference type="AlphaFoldDB" id="A0A6F8XWZ2"/>
<sequence length="190" mass="21079">MLANHLFVRLLTDHFAKPARIVITTSDTHFGDLRHNMGMVPAPQWTSPRALMTPGTTKTTDTLTAGRTAYSTSKLAVIHQVHEFARQLPAEVEIYSWNPGFVPGTGLVRDASAVQRFAMKWVMPLMTLTPLSVSAKTAGTYLARLMVRGHSADSGAYISLGTAERSSQESYNPDRERELWRECEKVCDLS</sequence>
<name>A0A6F8XWZ2_9ACTN</name>
<reference evidence="2 3" key="1">
    <citation type="submission" date="2020-03" db="EMBL/GenBank/DDBJ databases">
        <title>Whole genome shotgun sequence of Phytohabitans flavus NBRC 107702.</title>
        <authorList>
            <person name="Komaki H."/>
            <person name="Tamura T."/>
        </authorList>
    </citation>
    <scope>NUCLEOTIDE SEQUENCE [LARGE SCALE GENOMIC DNA]</scope>
    <source>
        <strain evidence="2 3">NBRC 107702</strain>
    </source>
</reference>
<organism evidence="2 3">
    <name type="scientific">Phytohabitans flavus</name>
    <dbReference type="NCBI Taxonomy" id="1076124"/>
    <lineage>
        <taxon>Bacteria</taxon>
        <taxon>Bacillati</taxon>
        <taxon>Actinomycetota</taxon>
        <taxon>Actinomycetes</taxon>
        <taxon>Micromonosporales</taxon>
        <taxon>Micromonosporaceae</taxon>
    </lineage>
</organism>
<dbReference type="PANTHER" id="PTHR43157">
    <property type="entry name" value="PHOSPHATIDYLINOSITOL-GLYCAN BIOSYNTHESIS CLASS F PROTEIN-RELATED"/>
    <property type="match status" value="1"/>
</dbReference>
<dbReference type="EMBL" id="AP022870">
    <property type="protein sequence ID" value="BCB78330.1"/>
    <property type="molecule type" value="Genomic_DNA"/>
</dbReference>
<dbReference type="InterPro" id="IPR036291">
    <property type="entry name" value="NAD(P)-bd_dom_sf"/>
</dbReference>
<dbReference type="PANTHER" id="PTHR43157:SF31">
    <property type="entry name" value="PHOSPHATIDYLINOSITOL-GLYCAN BIOSYNTHESIS CLASS F PROTEIN"/>
    <property type="match status" value="1"/>
</dbReference>
<evidence type="ECO:0008006" key="4">
    <source>
        <dbReference type="Google" id="ProtNLM"/>
    </source>
</evidence>
<keyword evidence="3" id="KW-1185">Reference proteome</keyword>
<evidence type="ECO:0000313" key="3">
    <source>
        <dbReference type="Proteomes" id="UP000502508"/>
    </source>
</evidence>
<protein>
    <recommendedName>
        <fullName evidence="4">NAD-dependent epimerase/dehydratase domain-containing protein</fullName>
    </recommendedName>
</protein>
<dbReference type="Gene3D" id="3.40.50.720">
    <property type="entry name" value="NAD(P)-binding Rossmann-like Domain"/>
    <property type="match status" value="1"/>
</dbReference>
<dbReference type="GO" id="GO:0016491">
    <property type="term" value="F:oxidoreductase activity"/>
    <property type="evidence" value="ECO:0007669"/>
    <property type="project" value="UniProtKB-KW"/>
</dbReference>
<accession>A0A6F8XWZ2</accession>